<keyword evidence="1" id="KW-0472">Membrane</keyword>
<dbReference type="Pfam" id="PF10675">
    <property type="entry name" value="DUF2489"/>
    <property type="match status" value="1"/>
</dbReference>
<dbReference type="AlphaFoldDB" id="A0A369W7V6"/>
<evidence type="ECO:0000313" key="4">
    <source>
        <dbReference type="Proteomes" id="UP000253769"/>
    </source>
</evidence>
<feature type="transmembrane region" description="Helical" evidence="1">
    <location>
        <begin position="6"/>
        <end position="24"/>
    </location>
</feature>
<evidence type="ECO:0000259" key="2">
    <source>
        <dbReference type="Pfam" id="PF10675"/>
    </source>
</evidence>
<name>A0A369W7V6_9GAMM</name>
<comment type="caution">
    <text evidence="3">The sequence shown here is derived from an EMBL/GenBank/DDBJ whole genome shotgun (WGS) entry which is preliminary data.</text>
</comment>
<sequence length="157" mass="18455">MAQNMFLTLVFIGLCLVVGLLLLIRWQLKTQRKAQEAHEKLVQEAKAKAQEQRDYLIESVKVISLAIIDEQCELAEGCIRLKKLLDHLAPQLHRHEDFSIINEMFNATSHMPILDEWKKLKLKQRFELTQEREALEQQHHDAILEAARKLADYRFQQ</sequence>
<dbReference type="InterPro" id="IPR019617">
    <property type="entry name" value="DUF2489"/>
</dbReference>
<keyword evidence="1" id="KW-0812">Transmembrane</keyword>
<feature type="domain" description="DUF2489" evidence="2">
    <location>
        <begin position="22"/>
        <end position="150"/>
    </location>
</feature>
<dbReference type="OrthoDB" id="5740155at2"/>
<protein>
    <submittedName>
        <fullName evidence="3">DUF2489 domain-containing protein</fullName>
    </submittedName>
</protein>
<reference evidence="3 4" key="1">
    <citation type="submission" date="2018-07" db="EMBL/GenBank/DDBJ databases">
        <title>Motiliproteus coralliicola sp. nov., a bacterium isolated from Coral.</title>
        <authorList>
            <person name="Wang G."/>
        </authorList>
    </citation>
    <scope>NUCLEOTIDE SEQUENCE [LARGE SCALE GENOMIC DNA]</scope>
    <source>
        <strain evidence="3 4">C34</strain>
    </source>
</reference>
<evidence type="ECO:0000313" key="3">
    <source>
        <dbReference type="EMBL" id="RDE18088.1"/>
    </source>
</evidence>
<keyword evidence="4" id="KW-1185">Reference proteome</keyword>
<organism evidence="3 4">
    <name type="scientific">Motiliproteus coralliicola</name>
    <dbReference type="NCBI Taxonomy" id="2283196"/>
    <lineage>
        <taxon>Bacteria</taxon>
        <taxon>Pseudomonadati</taxon>
        <taxon>Pseudomonadota</taxon>
        <taxon>Gammaproteobacteria</taxon>
        <taxon>Oceanospirillales</taxon>
        <taxon>Oceanospirillaceae</taxon>
        <taxon>Motiliproteus</taxon>
    </lineage>
</organism>
<keyword evidence="1" id="KW-1133">Transmembrane helix</keyword>
<proteinExistence type="predicted"/>
<dbReference type="Proteomes" id="UP000253769">
    <property type="component" value="Unassembled WGS sequence"/>
</dbReference>
<gene>
    <name evidence="3" type="ORF">DV711_18370</name>
</gene>
<dbReference type="RefSeq" id="WP_114697208.1">
    <property type="nucleotide sequence ID" value="NZ_QQOH01000006.1"/>
</dbReference>
<accession>A0A369W7V6</accession>
<evidence type="ECO:0000256" key="1">
    <source>
        <dbReference type="SAM" id="Phobius"/>
    </source>
</evidence>
<dbReference type="EMBL" id="QQOH01000006">
    <property type="protein sequence ID" value="RDE18088.1"/>
    <property type="molecule type" value="Genomic_DNA"/>
</dbReference>